<reference evidence="1" key="1">
    <citation type="submission" date="2021-03" db="EMBL/GenBank/DDBJ databases">
        <authorList>
            <consortium name="DOE Joint Genome Institute"/>
            <person name="Ahrendt S."/>
            <person name="Looney B.P."/>
            <person name="Miyauchi S."/>
            <person name="Morin E."/>
            <person name="Drula E."/>
            <person name="Courty P.E."/>
            <person name="Chicoki N."/>
            <person name="Fauchery L."/>
            <person name="Kohler A."/>
            <person name="Kuo A."/>
            <person name="Labutti K."/>
            <person name="Pangilinan J."/>
            <person name="Lipzen A."/>
            <person name="Riley R."/>
            <person name="Andreopoulos W."/>
            <person name="He G."/>
            <person name="Johnson J."/>
            <person name="Barry K.W."/>
            <person name="Grigoriev I.V."/>
            <person name="Nagy L."/>
            <person name="Hibbett D."/>
            <person name="Henrissat B."/>
            <person name="Matheny P.B."/>
            <person name="Labbe J."/>
            <person name="Martin F."/>
        </authorList>
    </citation>
    <scope>NUCLEOTIDE SEQUENCE</scope>
    <source>
        <strain evidence="1">HHB10654</strain>
    </source>
</reference>
<comment type="caution">
    <text evidence="1">The sequence shown here is derived from an EMBL/GenBank/DDBJ whole genome shotgun (WGS) entry which is preliminary data.</text>
</comment>
<dbReference type="EMBL" id="MU277210">
    <property type="protein sequence ID" value="KAI0061855.1"/>
    <property type="molecule type" value="Genomic_DNA"/>
</dbReference>
<evidence type="ECO:0000313" key="2">
    <source>
        <dbReference type="Proteomes" id="UP000814140"/>
    </source>
</evidence>
<keyword evidence="2" id="KW-1185">Reference proteome</keyword>
<reference evidence="1" key="2">
    <citation type="journal article" date="2022" name="New Phytol.">
        <title>Evolutionary transition to the ectomycorrhizal habit in the genomes of a hyperdiverse lineage of mushroom-forming fungi.</title>
        <authorList>
            <person name="Looney B."/>
            <person name="Miyauchi S."/>
            <person name="Morin E."/>
            <person name="Drula E."/>
            <person name="Courty P.E."/>
            <person name="Kohler A."/>
            <person name="Kuo A."/>
            <person name="LaButti K."/>
            <person name="Pangilinan J."/>
            <person name="Lipzen A."/>
            <person name="Riley R."/>
            <person name="Andreopoulos W."/>
            <person name="He G."/>
            <person name="Johnson J."/>
            <person name="Nolan M."/>
            <person name="Tritt A."/>
            <person name="Barry K.W."/>
            <person name="Grigoriev I.V."/>
            <person name="Nagy L.G."/>
            <person name="Hibbett D."/>
            <person name="Henrissat B."/>
            <person name="Matheny P.B."/>
            <person name="Labbe J."/>
            <person name="Martin F.M."/>
        </authorList>
    </citation>
    <scope>NUCLEOTIDE SEQUENCE</scope>
    <source>
        <strain evidence="1">HHB10654</strain>
    </source>
</reference>
<gene>
    <name evidence="1" type="ORF">BV25DRAFT_1826140</name>
</gene>
<accession>A0ACB8T088</accession>
<proteinExistence type="predicted"/>
<protein>
    <submittedName>
        <fullName evidence="1">Uncharacterized protein</fullName>
    </submittedName>
</protein>
<organism evidence="1 2">
    <name type="scientific">Artomyces pyxidatus</name>
    <dbReference type="NCBI Taxonomy" id="48021"/>
    <lineage>
        <taxon>Eukaryota</taxon>
        <taxon>Fungi</taxon>
        <taxon>Dikarya</taxon>
        <taxon>Basidiomycota</taxon>
        <taxon>Agaricomycotina</taxon>
        <taxon>Agaricomycetes</taxon>
        <taxon>Russulales</taxon>
        <taxon>Auriscalpiaceae</taxon>
        <taxon>Artomyces</taxon>
    </lineage>
</organism>
<name>A0ACB8T088_9AGAM</name>
<evidence type="ECO:0000313" key="1">
    <source>
        <dbReference type="EMBL" id="KAI0061855.1"/>
    </source>
</evidence>
<sequence length="61" mass="7029">MQALWSHYRDLQCIEDMPAHRCGSGEKSTLIQGNRHPKIFPIAVTSEKCPSSFRQYKMTCD</sequence>
<dbReference type="Proteomes" id="UP000814140">
    <property type="component" value="Unassembled WGS sequence"/>
</dbReference>